<evidence type="ECO:0000256" key="3">
    <source>
        <dbReference type="ARBA" id="ARBA00023216"/>
    </source>
</evidence>
<evidence type="ECO:0000313" key="4">
    <source>
        <dbReference type="EMBL" id="VDN13548.1"/>
    </source>
</evidence>
<dbReference type="GO" id="GO:0001786">
    <property type="term" value="F:phosphatidylserine binding"/>
    <property type="evidence" value="ECO:0007669"/>
    <property type="project" value="TreeGrafter"/>
</dbReference>
<dbReference type="GO" id="GO:0005737">
    <property type="term" value="C:cytoplasm"/>
    <property type="evidence" value="ECO:0007669"/>
    <property type="project" value="TreeGrafter"/>
</dbReference>
<comment type="similarity">
    <text evidence="1">Belongs to the annexin family.</text>
</comment>
<dbReference type="GO" id="GO:0005634">
    <property type="term" value="C:nucleus"/>
    <property type="evidence" value="ECO:0007669"/>
    <property type="project" value="TreeGrafter"/>
</dbReference>
<dbReference type="InterPro" id="IPR018502">
    <property type="entry name" value="Annexin_repeat"/>
</dbReference>
<evidence type="ECO:0000256" key="1">
    <source>
        <dbReference type="ARBA" id="ARBA00007831"/>
    </source>
</evidence>
<evidence type="ECO:0008006" key="6">
    <source>
        <dbReference type="Google" id="ProtNLM"/>
    </source>
</evidence>
<name>A0A3P7LTZ8_DIBLA</name>
<dbReference type="SUPFAM" id="SSF47874">
    <property type="entry name" value="Annexin"/>
    <property type="match status" value="1"/>
</dbReference>
<evidence type="ECO:0000313" key="5">
    <source>
        <dbReference type="Proteomes" id="UP000281553"/>
    </source>
</evidence>
<proteinExistence type="inferred from homology"/>
<keyword evidence="2" id="KW-0677">Repeat</keyword>
<evidence type="ECO:0000256" key="2">
    <source>
        <dbReference type="ARBA" id="ARBA00022737"/>
    </source>
</evidence>
<dbReference type="OrthoDB" id="37886at2759"/>
<keyword evidence="5" id="KW-1185">Reference proteome</keyword>
<protein>
    <recommendedName>
        <fullName evidence="6">Annexin</fullName>
    </recommendedName>
</protein>
<sequence length="179" mass="20499">MCVCTLFGHNCTNEKDIIDVIGRRTLKERHELRLRYAELYREDLVDVLNAELSGDFRQLAKYLFFGPIQVLALQLYKLLKTEGTADTALIDIICCCSPTDLSALQKVYKEDTSRTLANDVEKRTNGTLREYMILFLNTERKAFSFAQLQTAVTTADWDVLVNFQEAENKAERIFSAVNT</sequence>
<accession>A0A3P7LTZ8</accession>
<dbReference type="Gene3D" id="1.10.220.10">
    <property type="entry name" value="Annexin"/>
    <property type="match status" value="2"/>
</dbReference>
<dbReference type="GO" id="GO:0005886">
    <property type="term" value="C:plasma membrane"/>
    <property type="evidence" value="ECO:0007669"/>
    <property type="project" value="TreeGrafter"/>
</dbReference>
<dbReference type="PANTHER" id="PTHR10502">
    <property type="entry name" value="ANNEXIN"/>
    <property type="match status" value="1"/>
</dbReference>
<dbReference type="GO" id="GO:0005509">
    <property type="term" value="F:calcium ion binding"/>
    <property type="evidence" value="ECO:0007669"/>
    <property type="project" value="InterPro"/>
</dbReference>
<organism evidence="4 5">
    <name type="scientific">Dibothriocephalus latus</name>
    <name type="common">Fish tapeworm</name>
    <name type="synonym">Diphyllobothrium latum</name>
    <dbReference type="NCBI Taxonomy" id="60516"/>
    <lineage>
        <taxon>Eukaryota</taxon>
        <taxon>Metazoa</taxon>
        <taxon>Spiralia</taxon>
        <taxon>Lophotrochozoa</taxon>
        <taxon>Platyhelminthes</taxon>
        <taxon>Cestoda</taxon>
        <taxon>Eucestoda</taxon>
        <taxon>Diphyllobothriidea</taxon>
        <taxon>Diphyllobothriidae</taxon>
        <taxon>Dibothriocephalus</taxon>
    </lineage>
</organism>
<dbReference type="PROSITE" id="PS51897">
    <property type="entry name" value="ANNEXIN_2"/>
    <property type="match status" value="1"/>
</dbReference>
<dbReference type="EMBL" id="UYRU01056676">
    <property type="protein sequence ID" value="VDN13548.1"/>
    <property type="molecule type" value="Genomic_DNA"/>
</dbReference>
<gene>
    <name evidence="4" type="ORF">DILT_LOCUS9379</name>
</gene>
<dbReference type="GO" id="GO:0012506">
    <property type="term" value="C:vesicle membrane"/>
    <property type="evidence" value="ECO:0007669"/>
    <property type="project" value="TreeGrafter"/>
</dbReference>
<reference evidence="4 5" key="1">
    <citation type="submission" date="2018-11" db="EMBL/GenBank/DDBJ databases">
        <authorList>
            <consortium name="Pathogen Informatics"/>
        </authorList>
    </citation>
    <scope>NUCLEOTIDE SEQUENCE [LARGE SCALE GENOMIC DNA]</scope>
</reference>
<dbReference type="SMART" id="SM00335">
    <property type="entry name" value="ANX"/>
    <property type="match status" value="2"/>
</dbReference>
<dbReference type="GO" id="GO:0005544">
    <property type="term" value="F:calcium-dependent phospholipid binding"/>
    <property type="evidence" value="ECO:0007669"/>
    <property type="project" value="InterPro"/>
</dbReference>
<dbReference type="AlphaFoldDB" id="A0A3P7LTZ8"/>
<dbReference type="InterPro" id="IPR037104">
    <property type="entry name" value="Annexin_sf"/>
</dbReference>
<dbReference type="PRINTS" id="PR00196">
    <property type="entry name" value="ANNEXIN"/>
</dbReference>
<dbReference type="InterPro" id="IPR001464">
    <property type="entry name" value="Annexin"/>
</dbReference>
<dbReference type="Proteomes" id="UP000281553">
    <property type="component" value="Unassembled WGS sequence"/>
</dbReference>
<dbReference type="PANTHER" id="PTHR10502:SF102">
    <property type="entry name" value="ANNEXIN B11"/>
    <property type="match status" value="1"/>
</dbReference>
<dbReference type="Pfam" id="PF00191">
    <property type="entry name" value="Annexin"/>
    <property type="match status" value="2"/>
</dbReference>
<keyword evidence="3" id="KW-0041">Annexin</keyword>